<gene>
    <name evidence="2" type="ORF">Tci_869939</name>
</gene>
<comment type="caution">
    <text evidence="2">The sequence shown here is derived from an EMBL/GenBank/DDBJ whole genome shotgun (WGS) entry which is preliminary data.</text>
</comment>
<dbReference type="EMBL" id="BKCJ011169229">
    <property type="protein sequence ID" value="GFC97969.1"/>
    <property type="molecule type" value="Genomic_DNA"/>
</dbReference>
<feature type="non-terminal residue" evidence="2">
    <location>
        <position position="1"/>
    </location>
</feature>
<organism evidence="2">
    <name type="scientific">Tanacetum cinerariifolium</name>
    <name type="common">Dalmatian daisy</name>
    <name type="synonym">Chrysanthemum cinerariifolium</name>
    <dbReference type="NCBI Taxonomy" id="118510"/>
    <lineage>
        <taxon>Eukaryota</taxon>
        <taxon>Viridiplantae</taxon>
        <taxon>Streptophyta</taxon>
        <taxon>Embryophyta</taxon>
        <taxon>Tracheophyta</taxon>
        <taxon>Spermatophyta</taxon>
        <taxon>Magnoliopsida</taxon>
        <taxon>eudicotyledons</taxon>
        <taxon>Gunneridae</taxon>
        <taxon>Pentapetalae</taxon>
        <taxon>asterids</taxon>
        <taxon>campanulids</taxon>
        <taxon>Asterales</taxon>
        <taxon>Asteraceae</taxon>
        <taxon>Asteroideae</taxon>
        <taxon>Anthemideae</taxon>
        <taxon>Anthemidinae</taxon>
        <taxon>Tanacetum</taxon>
    </lineage>
</organism>
<evidence type="ECO:0000256" key="1">
    <source>
        <dbReference type="SAM" id="MobiDB-lite"/>
    </source>
</evidence>
<accession>A0A699SKQ5</accession>
<reference evidence="2" key="1">
    <citation type="journal article" date="2019" name="Sci. Rep.">
        <title>Draft genome of Tanacetum cinerariifolium, the natural source of mosquito coil.</title>
        <authorList>
            <person name="Yamashiro T."/>
            <person name="Shiraishi A."/>
            <person name="Satake H."/>
            <person name="Nakayama K."/>
        </authorList>
    </citation>
    <scope>NUCLEOTIDE SEQUENCE</scope>
</reference>
<feature type="region of interest" description="Disordered" evidence="1">
    <location>
        <begin position="33"/>
        <end position="52"/>
    </location>
</feature>
<dbReference type="AlphaFoldDB" id="A0A699SKQ5"/>
<evidence type="ECO:0000313" key="2">
    <source>
        <dbReference type="EMBL" id="GFC97969.1"/>
    </source>
</evidence>
<proteinExistence type="predicted"/>
<name>A0A699SKQ5_TANCI</name>
<sequence>SKFVVEKPTVESNEPKTLRKENGAPIIKDWVSESEEEDDPKVQTVKPNFTKI</sequence>
<protein>
    <submittedName>
        <fullName evidence="2">Uncharacterized protein</fullName>
    </submittedName>
</protein>